<evidence type="ECO:0000256" key="3">
    <source>
        <dbReference type="ARBA" id="ARBA00022630"/>
    </source>
</evidence>
<comment type="caution">
    <text evidence="8">The sequence shown here is derived from an EMBL/GenBank/DDBJ whole genome shotgun (WGS) entry which is preliminary data.</text>
</comment>
<dbReference type="SUPFAM" id="SSF56645">
    <property type="entry name" value="Acyl-CoA dehydrogenase NM domain-like"/>
    <property type="match status" value="1"/>
</dbReference>
<keyword evidence="4" id="KW-0274">FAD</keyword>
<feature type="domain" description="Acyl-CoA dehydrogenase/oxidase N-terminal" evidence="7">
    <location>
        <begin position="40"/>
        <end position="89"/>
    </location>
</feature>
<proteinExistence type="inferred from homology"/>
<sequence>MPFTATPIVAGDAFDQASRIGEEVDRQLALIDDPAGQHACLRRHWDSLASLGWLAVAMPEEAGGAGGTLSDLAALAGGAGRGGLPLPIASACGVIPYLLADQPALLPGLAEGQHRIVFIPAEAAVDDTTDVPRLAPDGSLTGAVVGIETPPDPTHLLLVLAGAEPALLLLPADAPGISARHYLRIDGRPSADWRFTGVAVEPGWILGRGEAVARRAAEARDLGALLTCVEAVSAAGALLEQTIDYLLNRMQFGVALASHQALRHRVAEMYVEYENLRGLVLQALRAAGAGDGMPWREIAFAKLRLGEAGRFIAQSAIQCHGGMGMTEALPAIRLARRIMMAEFEFGDRTFHAQRLLEAGRRAA</sequence>
<keyword evidence="3" id="KW-0285">Flavoprotein</keyword>
<dbReference type="EMBL" id="JAETWB010000001">
    <property type="protein sequence ID" value="MBL6077103.1"/>
    <property type="molecule type" value="Genomic_DNA"/>
</dbReference>
<keyword evidence="9" id="KW-1185">Reference proteome</keyword>
<dbReference type="Gene3D" id="1.10.540.10">
    <property type="entry name" value="Acyl-CoA dehydrogenase/oxidase, N-terminal domain"/>
    <property type="match status" value="1"/>
</dbReference>
<evidence type="ECO:0000256" key="5">
    <source>
        <dbReference type="ARBA" id="ARBA00023002"/>
    </source>
</evidence>
<protein>
    <submittedName>
        <fullName evidence="8">Acyl-CoA dehydrogenase family protein</fullName>
    </submittedName>
</protein>
<evidence type="ECO:0000259" key="7">
    <source>
        <dbReference type="Pfam" id="PF02771"/>
    </source>
</evidence>
<accession>A0ABS1TXD6</accession>
<dbReference type="RefSeq" id="WP_202830237.1">
    <property type="nucleotide sequence ID" value="NZ_JAETWB010000001.1"/>
</dbReference>
<feature type="domain" description="Acyl-CoA dehydrogenase/oxidase C-terminal" evidence="6">
    <location>
        <begin position="221"/>
        <end position="351"/>
    </location>
</feature>
<name>A0ABS1TXD6_9PROT</name>
<reference evidence="8 9" key="1">
    <citation type="submission" date="2021-01" db="EMBL/GenBank/DDBJ databases">
        <title>Belnapia mucosa sp. nov. and Belnapia arida sp. nov., isolated from the Tabernas Desert (Almeria, Spain).</title>
        <authorList>
            <person name="Molina-Menor E."/>
            <person name="Vidal-Verdu A."/>
            <person name="Calonge A."/>
            <person name="Satari L."/>
            <person name="Pereto J."/>
            <person name="Porcar M."/>
        </authorList>
    </citation>
    <scope>NUCLEOTIDE SEQUENCE [LARGE SCALE GENOMIC DNA]</scope>
    <source>
        <strain evidence="8 9">T18</strain>
    </source>
</reference>
<gene>
    <name evidence="8" type="ORF">JMJ56_03730</name>
</gene>
<dbReference type="Pfam" id="PF02771">
    <property type="entry name" value="Acyl-CoA_dh_N"/>
    <property type="match status" value="1"/>
</dbReference>
<dbReference type="CDD" id="cd00567">
    <property type="entry name" value="ACAD"/>
    <property type="match status" value="1"/>
</dbReference>
<keyword evidence="5" id="KW-0560">Oxidoreductase</keyword>
<dbReference type="SUPFAM" id="SSF47203">
    <property type="entry name" value="Acyl-CoA dehydrogenase C-terminal domain-like"/>
    <property type="match status" value="1"/>
</dbReference>
<evidence type="ECO:0000313" key="8">
    <source>
        <dbReference type="EMBL" id="MBL6077103.1"/>
    </source>
</evidence>
<dbReference type="PANTHER" id="PTHR43884:SF20">
    <property type="entry name" value="ACYL-COA DEHYDROGENASE FADE28"/>
    <property type="match status" value="1"/>
</dbReference>
<evidence type="ECO:0000256" key="4">
    <source>
        <dbReference type="ARBA" id="ARBA00022827"/>
    </source>
</evidence>
<evidence type="ECO:0000259" key="6">
    <source>
        <dbReference type="Pfam" id="PF00441"/>
    </source>
</evidence>
<dbReference type="Proteomes" id="UP000660885">
    <property type="component" value="Unassembled WGS sequence"/>
</dbReference>
<dbReference type="Pfam" id="PF00441">
    <property type="entry name" value="Acyl-CoA_dh_1"/>
    <property type="match status" value="1"/>
</dbReference>
<evidence type="ECO:0000256" key="2">
    <source>
        <dbReference type="ARBA" id="ARBA00009347"/>
    </source>
</evidence>
<evidence type="ECO:0000313" key="9">
    <source>
        <dbReference type="Proteomes" id="UP000660885"/>
    </source>
</evidence>
<dbReference type="InterPro" id="IPR013786">
    <property type="entry name" value="AcylCoA_DH/ox_N"/>
</dbReference>
<comment type="similarity">
    <text evidence="2">Belongs to the acyl-CoA dehydrogenase family.</text>
</comment>
<organism evidence="8 9">
    <name type="scientific">Belnapia arida</name>
    <dbReference type="NCBI Taxonomy" id="2804533"/>
    <lineage>
        <taxon>Bacteria</taxon>
        <taxon>Pseudomonadati</taxon>
        <taxon>Pseudomonadota</taxon>
        <taxon>Alphaproteobacteria</taxon>
        <taxon>Acetobacterales</taxon>
        <taxon>Roseomonadaceae</taxon>
        <taxon>Belnapia</taxon>
    </lineage>
</organism>
<dbReference type="InterPro" id="IPR009100">
    <property type="entry name" value="AcylCoA_DH/oxidase_NM_dom_sf"/>
</dbReference>
<dbReference type="InterPro" id="IPR037069">
    <property type="entry name" value="AcylCoA_DH/ox_N_sf"/>
</dbReference>
<dbReference type="InterPro" id="IPR009075">
    <property type="entry name" value="AcylCo_DH/oxidase_C"/>
</dbReference>
<evidence type="ECO:0000256" key="1">
    <source>
        <dbReference type="ARBA" id="ARBA00001974"/>
    </source>
</evidence>
<comment type="cofactor">
    <cofactor evidence="1">
        <name>FAD</name>
        <dbReference type="ChEBI" id="CHEBI:57692"/>
    </cofactor>
</comment>
<dbReference type="PANTHER" id="PTHR43884">
    <property type="entry name" value="ACYL-COA DEHYDROGENASE"/>
    <property type="match status" value="1"/>
</dbReference>
<dbReference type="Gene3D" id="1.20.140.10">
    <property type="entry name" value="Butyryl-CoA Dehydrogenase, subunit A, domain 3"/>
    <property type="match status" value="1"/>
</dbReference>
<dbReference type="InterPro" id="IPR036250">
    <property type="entry name" value="AcylCo_DH-like_C"/>
</dbReference>